<reference evidence="2" key="1">
    <citation type="journal article" date="2023" name="Mol. Biol. Evol.">
        <title>Third-Generation Sequencing Reveals the Adaptive Role of the Epigenome in Three Deep-Sea Polychaetes.</title>
        <authorList>
            <person name="Perez M."/>
            <person name="Aroh O."/>
            <person name="Sun Y."/>
            <person name="Lan Y."/>
            <person name="Juniper S.K."/>
            <person name="Young C.R."/>
            <person name="Angers B."/>
            <person name="Qian P.Y."/>
        </authorList>
    </citation>
    <scope>NUCLEOTIDE SEQUENCE</scope>
    <source>
        <strain evidence="2">P08H-3</strain>
    </source>
</reference>
<accession>A0AAD9IRK0</accession>
<evidence type="ECO:0000313" key="2">
    <source>
        <dbReference type="EMBL" id="KAK2139356.1"/>
    </source>
</evidence>
<dbReference type="PANTHER" id="PTHR19143">
    <property type="entry name" value="FIBRINOGEN/TENASCIN/ANGIOPOEITIN"/>
    <property type="match status" value="1"/>
</dbReference>
<sequence length="199" mass="22851">MSTDVGNDTSYTDVYCDMVTDGGGWTVLVRRLDGSVNFTKEWEDFKVGFGVLNGEFYAGNEIVHQLTVDDNRSYSLRVDLEAYDNESVFAFYTDFFIGPESDNYRFHVHGYLSNSTAGDSLIKHDGMMFSTASHDNDIMDNVNCAALYRPWWHKHCFLSSLFGLYGEYPTIPENKGIKWENNWGRNKFAKYATMMIRPN</sequence>
<dbReference type="EMBL" id="JAODUP010001843">
    <property type="protein sequence ID" value="KAK2139356.1"/>
    <property type="molecule type" value="Genomic_DNA"/>
</dbReference>
<dbReference type="Pfam" id="PF00147">
    <property type="entry name" value="Fibrinogen_C"/>
    <property type="match status" value="1"/>
</dbReference>
<protein>
    <recommendedName>
        <fullName evidence="1">Fibrinogen C-terminal domain-containing protein</fullName>
    </recommendedName>
</protein>
<dbReference type="SUPFAM" id="SSF56496">
    <property type="entry name" value="Fibrinogen C-terminal domain-like"/>
    <property type="match status" value="1"/>
</dbReference>
<dbReference type="GO" id="GO:0005615">
    <property type="term" value="C:extracellular space"/>
    <property type="evidence" value="ECO:0007669"/>
    <property type="project" value="TreeGrafter"/>
</dbReference>
<evidence type="ECO:0000313" key="3">
    <source>
        <dbReference type="Proteomes" id="UP001208570"/>
    </source>
</evidence>
<dbReference type="CDD" id="cd00087">
    <property type="entry name" value="FReD"/>
    <property type="match status" value="1"/>
</dbReference>
<dbReference type="InterPro" id="IPR036056">
    <property type="entry name" value="Fibrinogen-like_C"/>
</dbReference>
<dbReference type="Proteomes" id="UP001208570">
    <property type="component" value="Unassembled WGS sequence"/>
</dbReference>
<keyword evidence="3" id="KW-1185">Reference proteome</keyword>
<dbReference type="InterPro" id="IPR002181">
    <property type="entry name" value="Fibrinogen_a/b/g_C_dom"/>
</dbReference>
<dbReference type="InterPro" id="IPR050373">
    <property type="entry name" value="Fibrinogen_C-term_domain"/>
</dbReference>
<organism evidence="2 3">
    <name type="scientific">Paralvinella palmiformis</name>
    <dbReference type="NCBI Taxonomy" id="53620"/>
    <lineage>
        <taxon>Eukaryota</taxon>
        <taxon>Metazoa</taxon>
        <taxon>Spiralia</taxon>
        <taxon>Lophotrochozoa</taxon>
        <taxon>Annelida</taxon>
        <taxon>Polychaeta</taxon>
        <taxon>Sedentaria</taxon>
        <taxon>Canalipalpata</taxon>
        <taxon>Terebellida</taxon>
        <taxon>Terebelliformia</taxon>
        <taxon>Alvinellidae</taxon>
        <taxon>Paralvinella</taxon>
    </lineage>
</organism>
<name>A0AAD9IRK0_9ANNE</name>
<dbReference type="Gene3D" id="3.90.215.10">
    <property type="entry name" value="Gamma Fibrinogen, chain A, domain 1"/>
    <property type="match status" value="1"/>
</dbReference>
<dbReference type="PROSITE" id="PS51406">
    <property type="entry name" value="FIBRINOGEN_C_2"/>
    <property type="match status" value="1"/>
</dbReference>
<dbReference type="InterPro" id="IPR014716">
    <property type="entry name" value="Fibrinogen_a/b/g_C_1"/>
</dbReference>
<evidence type="ECO:0000259" key="1">
    <source>
        <dbReference type="PROSITE" id="PS51406"/>
    </source>
</evidence>
<proteinExistence type="predicted"/>
<gene>
    <name evidence="2" type="ORF">LSH36_1845g00052</name>
</gene>
<feature type="domain" description="Fibrinogen C-terminal" evidence="1">
    <location>
        <begin position="1"/>
        <end position="199"/>
    </location>
</feature>
<dbReference type="AlphaFoldDB" id="A0AAD9IRK0"/>
<dbReference type="SMART" id="SM00186">
    <property type="entry name" value="FBG"/>
    <property type="match status" value="1"/>
</dbReference>
<comment type="caution">
    <text evidence="2">The sequence shown here is derived from an EMBL/GenBank/DDBJ whole genome shotgun (WGS) entry which is preliminary data.</text>
</comment>